<dbReference type="InterPro" id="IPR036857">
    <property type="entry name" value="Thyroglobulin_1_sf"/>
</dbReference>
<dbReference type="Pfam" id="PF00086">
    <property type="entry name" value="Thyroglobulin_1"/>
    <property type="match status" value="1"/>
</dbReference>
<dbReference type="GO" id="GO:0005615">
    <property type="term" value="C:extracellular space"/>
    <property type="evidence" value="ECO:0007669"/>
    <property type="project" value="TreeGrafter"/>
</dbReference>
<dbReference type="InterPro" id="IPR051950">
    <property type="entry name" value="Dev_reg/Prot_inhib"/>
</dbReference>
<evidence type="ECO:0000256" key="6">
    <source>
        <dbReference type="SAM" id="MobiDB-lite"/>
    </source>
</evidence>
<evidence type="ECO:0000259" key="8">
    <source>
        <dbReference type="PROSITE" id="PS51162"/>
    </source>
</evidence>
<comment type="caution">
    <text evidence="5">Lacks conserved residue(s) required for the propagation of feature annotation.</text>
</comment>
<evidence type="ECO:0000313" key="9">
    <source>
        <dbReference type="EMBL" id="KAJ8934603.1"/>
    </source>
</evidence>
<name>A0AAV8X6L6_9CUCU</name>
<evidence type="ECO:0000256" key="4">
    <source>
        <dbReference type="ARBA" id="ARBA00023157"/>
    </source>
</evidence>
<feature type="domain" description="Thyroglobulin type-1" evidence="8">
    <location>
        <begin position="109"/>
        <end position="180"/>
    </location>
</feature>
<feature type="region of interest" description="Disordered" evidence="6">
    <location>
        <begin position="188"/>
        <end position="207"/>
    </location>
</feature>
<dbReference type="AlphaFoldDB" id="A0AAV8X6L6"/>
<dbReference type="EMBL" id="JAPWTK010001013">
    <property type="protein sequence ID" value="KAJ8934603.1"/>
    <property type="molecule type" value="Genomic_DNA"/>
</dbReference>
<keyword evidence="4" id="KW-1015">Disulfide bond</keyword>
<dbReference type="SMART" id="SM00211">
    <property type="entry name" value="TY"/>
    <property type="match status" value="3"/>
</dbReference>
<organism evidence="9 10">
    <name type="scientific">Aromia moschata</name>
    <dbReference type="NCBI Taxonomy" id="1265417"/>
    <lineage>
        <taxon>Eukaryota</taxon>
        <taxon>Metazoa</taxon>
        <taxon>Ecdysozoa</taxon>
        <taxon>Arthropoda</taxon>
        <taxon>Hexapoda</taxon>
        <taxon>Insecta</taxon>
        <taxon>Pterygota</taxon>
        <taxon>Neoptera</taxon>
        <taxon>Endopterygota</taxon>
        <taxon>Coleoptera</taxon>
        <taxon>Polyphaga</taxon>
        <taxon>Cucujiformia</taxon>
        <taxon>Chrysomeloidea</taxon>
        <taxon>Cerambycidae</taxon>
        <taxon>Cerambycinae</taxon>
        <taxon>Callichromatini</taxon>
        <taxon>Aromia</taxon>
    </lineage>
</organism>
<keyword evidence="2" id="KW-0964">Secreted</keyword>
<keyword evidence="10" id="KW-1185">Reference proteome</keyword>
<evidence type="ECO:0000256" key="7">
    <source>
        <dbReference type="SAM" id="SignalP"/>
    </source>
</evidence>
<dbReference type="Proteomes" id="UP001162162">
    <property type="component" value="Unassembled WGS sequence"/>
</dbReference>
<evidence type="ECO:0000256" key="1">
    <source>
        <dbReference type="ARBA" id="ARBA00004613"/>
    </source>
</evidence>
<feature type="signal peptide" evidence="7">
    <location>
        <begin position="1"/>
        <end position="16"/>
    </location>
</feature>
<dbReference type="PROSITE" id="PS51162">
    <property type="entry name" value="THYROGLOBULIN_1_2"/>
    <property type="match status" value="2"/>
</dbReference>
<dbReference type="SUPFAM" id="SSF57610">
    <property type="entry name" value="Thyroglobulin type-1 domain"/>
    <property type="match status" value="4"/>
</dbReference>
<dbReference type="PANTHER" id="PTHR12352:SF24">
    <property type="entry name" value="THYROGLOBULIN TYPE-1 DOMAIN-CONTAINING PROTEIN"/>
    <property type="match status" value="1"/>
</dbReference>
<comment type="subcellular location">
    <subcellularLocation>
        <location evidence="1">Secreted</location>
    </subcellularLocation>
</comment>
<keyword evidence="7" id="KW-0732">Signal</keyword>
<sequence length="439" mass="48312">MSVFLIVALFFGSVLAEENILCTESFCKDAVCADLPTKCKIQNATHNGIFLPSPVFCNCCEYCLENMLEGDECSTGNPSSPSHTSLCGPQLYCKLRADSDFDGYCTRMEAACLKVQDSYDERRANGTLGAMESRQECDDEGLFAPYRCIPGQTCYCLNKNGTRIFGEAAFTSLPSFNMQCLERARTLPGARSARGRESSATTAQVPPPPRRFSKIARFSDALLRDYEEAVYVIGKELVPSEYFRCTASGDYDTIQCIGEQCLCVDASDGAPTYPDNSLVNLTLISNKTLSCYRGDKDGVFYKKCEAEYIGILNEYKEYKEDGFDMVFGYTFPKCDIDGTYKAVQENSTHKICVDKEGEVLTAVDKVANATLAESMDCKCLRALAVITSDEIPTCDANGNYARVQCRRGVCRCVDSDGNQVCSSTSCEVEESDKESLVCS</sequence>
<dbReference type="Gene3D" id="4.10.800.10">
    <property type="entry name" value="Thyroglobulin type-1"/>
    <property type="match status" value="3"/>
</dbReference>
<dbReference type="CDD" id="cd00191">
    <property type="entry name" value="TY"/>
    <property type="match status" value="1"/>
</dbReference>
<dbReference type="GO" id="GO:0007160">
    <property type="term" value="P:cell-matrix adhesion"/>
    <property type="evidence" value="ECO:0007669"/>
    <property type="project" value="TreeGrafter"/>
</dbReference>
<dbReference type="InterPro" id="IPR000716">
    <property type="entry name" value="Thyroglobulin_1"/>
</dbReference>
<protein>
    <recommendedName>
        <fullName evidence="8">Thyroglobulin type-1 domain-containing protein</fullName>
    </recommendedName>
</protein>
<evidence type="ECO:0000256" key="3">
    <source>
        <dbReference type="ARBA" id="ARBA00022737"/>
    </source>
</evidence>
<comment type="caution">
    <text evidence="9">The sequence shown here is derived from an EMBL/GenBank/DDBJ whole genome shotgun (WGS) entry which is preliminary data.</text>
</comment>
<accession>A0AAV8X6L6</accession>
<reference evidence="9" key="1">
    <citation type="journal article" date="2023" name="Insect Mol. Biol.">
        <title>Genome sequencing provides insights into the evolution of gene families encoding plant cell wall-degrading enzymes in longhorned beetles.</title>
        <authorList>
            <person name="Shin N.R."/>
            <person name="Okamura Y."/>
            <person name="Kirsch R."/>
            <person name="Pauchet Y."/>
        </authorList>
    </citation>
    <scope>NUCLEOTIDE SEQUENCE</scope>
    <source>
        <strain evidence="9">AMC_N1</strain>
    </source>
</reference>
<evidence type="ECO:0000256" key="5">
    <source>
        <dbReference type="PROSITE-ProRule" id="PRU00500"/>
    </source>
</evidence>
<keyword evidence="3" id="KW-0677">Repeat</keyword>
<proteinExistence type="predicted"/>
<feature type="chain" id="PRO_5043900091" description="Thyroglobulin type-1 domain-containing protein" evidence="7">
    <location>
        <begin position="17"/>
        <end position="439"/>
    </location>
</feature>
<gene>
    <name evidence="9" type="ORF">NQ318_002947</name>
</gene>
<dbReference type="GO" id="GO:0005604">
    <property type="term" value="C:basement membrane"/>
    <property type="evidence" value="ECO:0007669"/>
    <property type="project" value="TreeGrafter"/>
</dbReference>
<evidence type="ECO:0000313" key="10">
    <source>
        <dbReference type="Proteomes" id="UP001162162"/>
    </source>
</evidence>
<dbReference type="PANTHER" id="PTHR12352">
    <property type="entry name" value="SECRETED MODULAR CALCIUM-BINDING PROTEIN"/>
    <property type="match status" value="1"/>
</dbReference>
<feature type="domain" description="Thyroglobulin type-1" evidence="8">
    <location>
        <begin position="374"/>
        <end position="438"/>
    </location>
</feature>
<evidence type="ECO:0000256" key="2">
    <source>
        <dbReference type="ARBA" id="ARBA00022525"/>
    </source>
</evidence>